<evidence type="ECO:0000256" key="7">
    <source>
        <dbReference type="ARBA" id="ARBA00022511"/>
    </source>
</evidence>
<evidence type="ECO:0000256" key="3">
    <source>
        <dbReference type="ARBA" id="ARBA00008510"/>
    </source>
</evidence>
<comment type="similarity">
    <text evidence="3 16">Belongs to the begomovirus movement protein BC1 family.</text>
</comment>
<evidence type="ECO:0000313" key="17">
    <source>
        <dbReference type="EMBL" id="AMK07581.1"/>
    </source>
</evidence>
<keyword evidence="6 16" id="KW-0813">Transport</keyword>
<dbReference type="OrthoDB" id="11948at10239"/>
<evidence type="ECO:0000256" key="9">
    <source>
        <dbReference type="ARBA" id="ARBA00022742"/>
    </source>
</evidence>
<dbReference type="GO" id="GO:0020002">
    <property type="term" value="C:host cell plasma membrane"/>
    <property type="evidence" value="ECO:0007669"/>
    <property type="project" value="UniProtKB-SubCell"/>
</dbReference>
<evidence type="ECO:0000256" key="14">
    <source>
        <dbReference type="ARBA" id="ARBA00023184"/>
    </source>
</evidence>
<keyword evidence="10 16" id="KW-1043">Host membrane</keyword>
<evidence type="ECO:0000256" key="8">
    <source>
        <dbReference type="ARBA" id="ARBA00022553"/>
    </source>
</evidence>
<organism evidence="17 18">
    <name type="scientific">Lycianthes yellow mosaic virus</name>
    <dbReference type="NCBI Taxonomy" id="1779714"/>
    <lineage>
        <taxon>Viruses</taxon>
        <taxon>Monodnaviria</taxon>
        <taxon>Shotokuvirae</taxon>
        <taxon>Cressdnaviricota</taxon>
        <taxon>Repensiviricetes</taxon>
        <taxon>Geplafuvirales</taxon>
        <taxon>Geminiviridae</taxon>
        <taxon>Begomovirus</taxon>
        <taxon>Begomovirus lycianthesis</taxon>
    </lineage>
</organism>
<reference evidence="17 18" key="1">
    <citation type="submission" date="2015-08" db="EMBL/GenBank/DDBJ databases">
        <title>Molecular characterization of a novel bipartite begomovirus isolated from Lycianthes biflora in China.</title>
        <authorList>
            <person name="Tang Y.F."/>
            <person name="He Z.F."/>
        </authorList>
    </citation>
    <scope>NUCLEOTIDE SEQUENCE [LARGE SCALE GENOMIC DNA]</scope>
    <source>
        <strain evidence="17">GD</strain>
    </source>
</reference>
<dbReference type="Proteomes" id="UP000240594">
    <property type="component" value="Genome"/>
</dbReference>
<evidence type="ECO:0000256" key="16">
    <source>
        <dbReference type="RuleBase" id="RU369047"/>
    </source>
</evidence>
<evidence type="ECO:0000256" key="1">
    <source>
        <dbReference type="ARBA" id="ARBA00004327"/>
    </source>
</evidence>
<dbReference type="Pfam" id="PF00845">
    <property type="entry name" value="Gemini_BL1"/>
    <property type="match status" value="1"/>
</dbReference>
<evidence type="ECO:0000256" key="13">
    <source>
        <dbReference type="ARBA" id="ARBA00023136"/>
    </source>
</evidence>
<comment type="function">
    <text evidence="16">Movement protein involved in the cell-to-cell and systemic transport of viral genomic DNA. Begomoviruses use 2 proteins to transport their DNA from cell to cell. The nuclear shuttle protein (NSP) shuttles it between nucleus and cytoplasm and the movement protein (MP) probably transports the DNA-NSP complex to the cell periphery and facilitates further movement across the cell wall.</text>
</comment>
<comment type="subcellular location">
    <subcellularLocation>
        <location evidence="16">Host cell membrane</location>
        <topology evidence="16">Peripheral membrane protein</topology>
        <orientation evidence="16">Cytoplasmic side</orientation>
    </subcellularLocation>
    <subcellularLocation>
        <location evidence="1 16">Host microsome membrane</location>
        <topology evidence="1 16">Peripheral membrane protein</topology>
        <orientation evidence="1 16">Cytoplasmic side</orientation>
    </subcellularLocation>
    <subcellularLocation>
        <location evidence="2 16">Host endoplasmic reticulum membrane</location>
        <topology evidence="2 16">Peripheral membrane protein</topology>
        <orientation evidence="2 16">Cytoplasmic side</orientation>
    </subcellularLocation>
    <text evidence="16">Found on ER-derived vesicles.</text>
</comment>
<dbReference type="InterPro" id="IPR000211">
    <property type="entry name" value="Gemini_BL"/>
</dbReference>
<dbReference type="GO" id="GO:0044167">
    <property type="term" value="C:host cell endoplasmic reticulum membrane"/>
    <property type="evidence" value="ECO:0007669"/>
    <property type="project" value="UniProtKB-SubCell"/>
</dbReference>
<keyword evidence="14 16" id="KW-1038">Host endoplasmic reticulum</keyword>
<evidence type="ECO:0000256" key="4">
    <source>
        <dbReference type="ARBA" id="ARBA00011843"/>
    </source>
</evidence>
<evidence type="ECO:0000256" key="15">
    <source>
        <dbReference type="ARBA" id="ARBA00032400"/>
    </source>
</evidence>
<keyword evidence="7 16" id="KW-1032">Host cell membrane</keyword>
<sequence length="278" mass="31408">MEHNNNAVAYTTSDRTEFQLSNEKTEVTLLFPSTIDQKFSKLLGKCLRIDHVILEYRNQVPVNATGHVVIEMHDTRLHEGDSKQAEFTIPIGCNCNIHYYSSSYFSPKDPNPWRVMYRVDDTNVVNGVHFCRMQGKLKMSSAKQSSEIQFKSPKIEILSKAYNMTNIDFWTVPHSQVSRKPVQALSNIRSQSCRYTTPAILPGQTWASASSVGNEDQEDLPYRNLHRLQDKTLDPGPSASEVVGNNQTVNDDVINIIKKTVELCMEGSNVTSNVKPIK</sequence>
<keyword evidence="8 16" id="KW-0597">Phosphoprotein</keyword>
<accession>A0A140D6R5</accession>
<proteinExistence type="inferred from homology"/>
<dbReference type="EMBL" id="KT582303">
    <property type="protein sequence ID" value="AMK07581.1"/>
    <property type="molecule type" value="Genomic_DNA"/>
</dbReference>
<protein>
    <recommendedName>
        <fullName evidence="5 16">Movement protein BC1</fullName>
    </recommendedName>
    <alternativeName>
        <fullName evidence="15 16">Movement protein BL1</fullName>
    </alternativeName>
</protein>
<evidence type="ECO:0000256" key="6">
    <source>
        <dbReference type="ARBA" id="ARBA00022448"/>
    </source>
</evidence>
<keyword evidence="12 16" id="KW-0238">DNA-binding</keyword>
<dbReference type="KEGG" id="vg:65349595"/>
<keyword evidence="13 16" id="KW-0472">Membrane</keyword>
<evidence type="ECO:0000256" key="5">
    <source>
        <dbReference type="ARBA" id="ARBA00022021"/>
    </source>
</evidence>
<dbReference type="GO" id="GO:0046740">
    <property type="term" value="P:transport of virus in host, cell to cell"/>
    <property type="evidence" value="ECO:0007669"/>
    <property type="project" value="UniProtKB-UniRule"/>
</dbReference>
<gene>
    <name evidence="17" type="primary">BC</name>
</gene>
<evidence type="ECO:0000256" key="10">
    <source>
        <dbReference type="ARBA" id="ARBA00022870"/>
    </source>
</evidence>
<evidence type="ECO:0000313" key="18">
    <source>
        <dbReference type="Proteomes" id="UP000240594"/>
    </source>
</evidence>
<dbReference type="RefSeq" id="YP_009547935.1">
    <property type="nucleotide sequence ID" value="NC_040187.1"/>
</dbReference>
<dbReference type="GO" id="GO:0003677">
    <property type="term" value="F:DNA binding"/>
    <property type="evidence" value="ECO:0007669"/>
    <property type="project" value="UniProtKB-UniRule"/>
</dbReference>
<dbReference type="GeneID" id="65349595"/>
<evidence type="ECO:0000256" key="11">
    <source>
        <dbReference type="ARBA" id="ARBA00023031"/>
    </source>
</evidence>
<comment type="subunit">
    <text evidence="4 16">Binds to dimeric supercoiled plasmid DNA.</text>
</comment>
<evidence type="ECO:0000256" key="2">
    <source>
        <dbReference type="ARBA" id="ARBA00004461"/>
    </source>
</evidence>
<keyword evidence="11 16" id="KW-0916">Viral movement protein</keyword>
<keyword evidence="9 16" id="KW-1044">Host microsome</keyword>
<keyword evidence="18" id="KW-1185">Reference proteome</keyword>
<dbReference type="GO" id="GO:0016020">
    <property type="term" value="C:membrane"/>
    <property type="evidence" value="ECO:0007669"/>
    <property type="project" value="UniProtKB-UniRule"/>
</dbReference>
<name>A0A140D6R5_9GEMI</name>
<evidence type="ECO:0000256" key="12">
    <source>
        <dbReference type="ARBA" id="ARBA00023125"/>
    </source>
</evidence>